<evidence type="ECO:0000313" key="1">
    <source>
        <dbReference type="EMBL" id="ARP98035.1"/>
    </source>
</evidence>
<gene>
    <name evidence="1" type="ORF">CAK95_02285</name>
</gene>
<reference evidence="1 2" key="1">
    <citation type="submission" date="2017-05" db="EMBL/GenBank/DDBJ databases">
        <title>Full genome sequence of Pseudorhodoplanes sinuspersici.</title>
        <authorList>
            <person name="Dastgheib S.M.M."/>
            <person name="Shavandi M."/>
            <person name="Tirandaz H."/>
        </authorList>
    </citation>
    <scope>NUCLEOTIDE SEQUENCE [LARGE SCALE GENOMIC DNA]</scope>
    <source>
        <strain evidence="1 2">RIPI110</strain>
    </source>
</reference>
<accession>A0A1W6ZL95</accession>
<evidence type="ECO:0000313" key="2">
    <source>
        <dbReference type="Proteomes" id="UP000194137"/>
    </source>
</evidence>
<dbReference type="KEGG" id="psin:CAK95_02285"/>
<protein>
    <submittedName>
        <fullName evidence="1">Uncharacterized protein</fullName>
    </submittedName>
</protein>
<dbReference type="AlphaFoldDB" id="A0A1W6ZL95"/>
<dbReference type="STRING" id="1235591.CAK95_02285"/>
<dbReference type="EMBL" id="CP021112">
    <property type="protein sequence ID" value="ARP98035.1"/>
    <property type="molecule type" value="Genomic_DNA"/>
</dbReference>
<name>A0A1W6ZL95_9HYPH</name>
<sequence>MISHFFELDAAEAWAASAPNFILIILRMLNNENEASRGGILKTIFALIVSVSVLLIGDASAQTQPIRLLVPYAPGGFPDTVA</sequence>
<proteinExistence type="predicted"/>
<keyword evidence="2" id="KW-1185">Reference proteome</keyword>
<dbReference type="Proteomes" id="UP000194137">
    <property type="component" value="Chromosome"/>
</dbReference>
<organism evidence="1 2">
    <name type="scientific">Pseudorhodoplanes sinuspersici</name>
    <dbReference type="NCBI Taxonomy" id="1235591"/>
    <lineage>
        <taxon>Bacteria</taxon>
        <taxon>Pseudomonadati</taxon>
        <taxon>Pseudomonadota</taxon>
        <taxon>Alphaproteobacteria</taxon>
        <taxon>Hyphomicrobiales</taxon>
        <taxon>Pseudorhodoplanes</taxon>
    </lineage>
</organism>